<evidence type="ECO:0000313" key="2">
    <source>
        <dbReference type="EMBL" id="EDK46369.1"/>
    </source>
</evidence>
<accession>A5E4L1</accession>
<name>A5E4L1_LODEL</name>
<dbReference type="InterPro" id="IPR011893">
    <property type="entry name" value="Selenoprotein_Rdx-typ"/>
</dbReference>
<proteinExistence type="predicted"/>
<reference evidence="2 3" key="1">
    <citation type="journal article" date="2009" name="Nature">
        <title>Evolution of pathogenicity and sexual reproduction in eight Candida genomes.</title>
        <authorList>
            <person name="Butler G."/>
            <person name="Rasmussen M.D."/>
            <person name="Lin M.F."/>
            <person name="Santos M.A."/>
            <person name="Sakthikumar S."/>
            <person name="Munro C.A."/>
            <person name="Rheinbay E."/>
            <person name="Grabherr M."/>
            <person name="Forche A."/>
            <person name="Reedy J.L."/>
            <person name="Agrafioti I."/>
            <person name="Arnaud M.B."/>
            <person name="Bates S."/>
            <person name="Brown A.J."/>
            <person name="Brunke S."/>
            <person name="Costanzo M.C."/>
            <person name="Fitzpatrick D.A."/>
            <person name="de Groot P.W."/>
            <person name="Harris D."/>
            <person name="Hoyer L.L."/>
            <person name="Hube B."/>
            <person name="Klis F.M."/>
            <person name="Kodira C."/>
            <person name="Lennard N."/>
            <person name="Logue M.E."/>
            <person name="Martin R."/>
            <person name="Neiman A.M."/>
            <person name="Nikolaou E."/>
            <person name="Quail M.A."/>
            <person name="Quinn J."/>
            <person name="Santos M.C."/>
            <person name="Schmitzberger F.F."/>
            <person name="Sherlock G."/>
            <person name="Shah P."/>
            <person name="Silverstein K.A."/>
            <person name="Skrzypek M.S."/>
            <person name="Soll D."/>
            <person name="Staggs R."/>
            <person name="Stansfield I."/>
            <person name="Stumpf M.P."/>
            <person name="Sudbery P.E."/>
            <person name="Srikantha T."/>
            <person name="Zeng Q."/>
            <person name="Berman J."/>
            <person name="Berriman M."/>
            <person name="Heitman J."/>
            <person name="Gow N.A."/>
            <person name="Lorenz M.C."/>
            <person name="Birren B.W."/>
            <person name="Kellis M."/>
            <person name="Cuomo C.A."/>
        </authorList>
    </citation>
    <scope>NUCLEOTIDE SEQUENCE [LARGE SCALE GENOMIC DNA]</scope>
    <source>
        <strain evidence="3">ATCC 11503 / BCRC 21390 / CBS 2605 / JCM 1781 / NBRC 1676 / NRRL YB-4239</strain>
    </source>
</reference>
<dbReference type="OMA" id="AWINNDN"/>
<dbReference type="KEGG" id="lel:PVL30_004271"/>
<dbReference type="Gene3D" id="3.40.30.10">
    <property type="entry name" value="Glutaredoxin"/>
    <property type="match status" value="1"/>
</dbReference>
<dbReference type="OrthoDB" id="60822at2759"/>
<dbReference type="HOGENOM" id="CLU_068510_3_0_1"/>
<dbReference type="eggNOG" id="ENOG502S6UH">
    <property type="taxonomic scope" value="Eukaryota"/>
</dbReference>
<dbReference type="AlphaFoldDB" id="A5E4L1"/>
<protein>
    <recommendedName>
        <fullName evidence="4">Rdx family-domain-containing protein</fullName>
    </recommendedName>
</protein>
<dbReference type="InParanoid" id="A5E4L1"/>
<evidence type="ECO:0000256" key="1">
    <source>
        <dbReference type="ARBA" id="ARBA00023284"/>
    </source>
</evidence>
<dbReference type="InterPro" id="IPR036249">
    <property type="entry name" value="Thioredoxin-like_sf"/>
</dbReference>
<dbReference type="Proteomes" id="UP000001996">
    <property type="component" value="Unassembled WGS sequence"/>
</dbReference>
<keyword evidence="3" id="KW-1185">Reference proteome</keyword>
<keyword evidence="1" id="KW-0676">Redox-active center</keyword>
<evidence type="ECO:0000313" key="3">
    <source>
        <dbReference type="Proteomes" id="UP000001996"/>
    </source>
</evidence>
<dbReference type="PANTHER" id="PTHR36417:SF2">
    <property type="entry name" value="SELENOPROTEIN DOMAIN PROTEIN (AFU_ORTHOLOGUE AFUA_1G05220)"/>
    <property type="match status" value="1"/>
</dbReference>
<dbReference type="PANTHER" id="PTHR36417">
    <property type="entry name" value="SELENOPROTEIN DOMAIN PROTEIN (AFU_ORTHOLOGUE AFUA_1G05220)"/>
    <property type="match status" value="1"/>
</dbReference>
<evidence type="ECO:0008006" key="4">
    <source>
        <dbReference type="Google" id="ProtNLM"/>
    </source>
</evidence>
<dbReference type="GeneID" id="5231465"/>
<dbReference type="VEuPathDB" id="FungiDB:LELG_04550"/>
<gene>
    <name evidence="2" type="ORF">LELG_04550</name>
</gene>
<organism evidence="2 3">
    <name type="scientific">Lodderomyces elongisporus (strain ATCC 11503 / CBS 2605 / JCM 1781 / NBRC 1676 / NRRL YB-4239)</name>
    <name type="common">Yeast</name>
    <name type="synonym">Saccharomyces elongisporus</name>
    <dbReference type="NCBI Taxonomy" id="379508"/>
    <lineage>
        <taxon>Eukaryota</taxon>
        <taxon>Fungi</taxon>
        <taxon>Dikarya</taxon>
        <taxon>Ascomycota</taxon>
        <taxon>Saccharomycotina</taxon>
        <taxon>Pichiomycetes</taxon>
        <taxon>Debaryomycetaceae</taxon>
        <taxon>Candida/Lodderomyces clade</taxon>
        <taxon>Lodderomyces</taxon>
    </lineage>
</organism>
<dbReference type="SUPFAM" id="SSF52833">
    <property type="entry name" value="Thioredoxin-like"/>
    <property type="match status" value="1"/>
</dbReference>
<sequence>MESTSPFKEIVKTPRLIIQYCTKCKWTNRAIWYTQEVLQTFTNPQDIAEISLQPEIEKPGTFAIYLQVGEYVEVVYRRKFKKVENRGDNVEDPDEYDGFPDAKFLKSLIKEKLLKLKAKAENGEKVLSSVQLGDHLSSGKGNLLNDGGREETQVECRDCIAEEGGL</sequence>
<dbReference type="EMBL" id="CH981529">
    <property type="protein sequence ID" value="EDK46369.1"/>
    <property type="molecule type" value="Genomic_DNA"/>
</dbReference>
<dbReference type="Pfam" id="PF10262">
    <property type="entry name" value="Rdx"/>
    <property type="match status" value="1"/>
</dbReference>